<reference evidence="3" key="1">
    <citation type="submission" date="2018-05" db="EMBL/GenBank/DDBJ databases">
        <title>Zavarzinia sp. HR-AS.</title>
        <authorList>
            <person name="Lee Y."/>
            <person name="Jeon C.O."/>
        </authorList>
    </citation>
    <scope>NUCLEOTIDE SEQUENCE [LARGE SCALE GENOMIC DNA]</scope>
    <source>
        <strain evidence="3">DSM 1231</strain>
    </source>
</reference>
<dbReference type="PROSITE" id="PS51257">
    <property type="entry name" value="PROKAR_LIPOPROTEIN"/>
    <property type="match status" value="1"/>
</dbReference>
<proteinExistence type="predicted"/>
<evidence type="ECO:0008006" key="4">
    <source>
        <dbReference type="Google" id="ProtNLM"/>
    </source>
</evidence>
<name>A0A317EFP9_9PROT</name>
<keyword evidence="3" id="KW-1185">Reference proteome</keyword>
<gene>
    <name evidence="2" type="ORF">DKG75_05590</name>
</gene>
<comment type="caution">
    <text evidence="2">The sequence shown here is derived from an EMBL/GenBank/DDBJ whole genome shotgun (WGS) entry which is preliminary data.</text>
</comment>
<organism evidence="2 3">
    <name type="scientific">Zavarzinia compransoris</name>
    <dbReference type="NCBI Taxonomy" id="1264899"/>
    <lineage>
        <taxon>Bacteria</taxon>
        <taxon>Pseudomonadati</taxon>
        <taxon>Pseudomonadota</taxon>
        <taxon>Alphaproteobacteria</taxon>
        <taxon>Rhodospirillales</taxon>
        <taxon>Zavarziniaceae</taxon>
        <taxon>Zavarzinia</taxon>
    </lineage>
</organism>
<evidence type="ECO:0000313" key="2">
    <source>
        <dbReference type="EMBL" id="PWR24015.1"/>
    </source>
</evidence>
<evidence type="ECO:0000256" key="1">
    <source>
        <dbReference type="SAM" id="SignalP"/>
    </source>
</evidence>
<dbReference type="InterPro" id="IPR029058">
    <property type="entry name" value="AB_hydrolase_fold"/>
</dbReference>
<feature type="chain" id="PRO_5016369832" description="Dienelactone hydrolase domain-containing protein" evidence="1">
    <location>
        <begin position="26"/>
        <end position="280"/>
    </location>
</feature>
<accession>A0A317EFP9</accession>
<dbReference type="SUPFAM" id="SSF53474">
    <property type="entry name" value="alpha/beta-Hydrolases"/>
    <property type="match status" value="1"/>
</dbReference>
<dbReference type="AlphaFoldDB" id="A0A317EFP9"/>
<dbReference type="Proteomes" id="UP000246077">
    <property type="component" value="Unassembled WGS sequence"/>
</dbReference>
<dbReference type="Gene3D" id="3.40.50.1820">
    <property type="entry name" value="alpha/beta hydrolase"/>
    <property type="match status" value="1"/>
</dbReference>
<feature type="signal peptide" evidence="1">
    <location>
        <begin position="1"/>
        <end position="25"/>
    </location>
</feature>
<protein>
    <recommendedName>
        <fullName evidence="4">Dienelactone hydrolase domain-containing protein</fullName>
    </recommendedName>
</protein>
<dbReference type="EMBL" id="QGLF01000001">
    <property type="protein sequence ID" value="PWR24015.1"/>
    <property type="molecule type" value="Genomic_DNA"/>
</dbReference>
<evidence type="ECO:0000313" key="3">
    <source>
        <dbReference type="Proteomes" id="UP000246077"/>
    </source>
</evidence>
<keyword evidence="1" id="KW-0732">Signal</keyword>
<sequence>MQMWRFGLSRAAAALVLGVTAIVTASCGSRAPEAPAATGDAQLSDIERTWYDAVVAFPPATLGGPVDIRRMHDVIASPPVDPRPRTTVIYLHGCTGLGDLSVVKYLAAEGFVVIAPDSMARKYRPLQCDAATGRGGYNLFVYDFRATELAFAIHSVSRMPWADVGDMFLIGGSEGGVTAALYRGEAFRGRVIAAWTCHGAPLVAGLDAPPMEPVLSIVSADDPWYSGRAAVGQAGDCGTYMPGRPNARSLVLPSGEGHAVLNSRVARQAIVDFITLWRRP</sequence>